<name>A0A4W2GKP7_BOBOX</name>
<dbReference type="SUPFAM" id="SSF46689">
    <property type="entry name" value="Homeodomain-like"/>
    <property type="match status" value="1"/>
</dbReference>
<keyword evidence="5 8" id="KW-0371">Homeobox</keyword>
<evidence type="ECO:0000256" key="7">
    <source>
        <dbReference type="ARBA" id="ARBA00023242"/>
    </source>
</evidence>
<dbReference type="GeneTree" id="ENSGT00940000160293"/>
<dbReference type="Ensembl" id="ENSBIXT00005031170.1">
    <property type="protein sequence ID" value="ENSBIXP00005018690.1"/>
    <property type="gene ID" value="ENSBIXG00005007165.1"/>
</dbReference>
<dbReference type="InterPro" id="IPR008422">
    <property type="entry name" value="KN_HD"/>
</dbReference>
<proteinExistence type="inferred from homology"/>
<accession>A0A4W2GKP7</accession>
<comment type="subcellular location">
    <subcellularLocation>
        <location evidence="1 8">Nucleus</location>
    </subcellularLocation>
</comment>
<dbReference type="Proteomes" id="UP000429181">
    <property type="component" value="Chromosome 23"/>
</dbReference>
<dbReference type="GO" id="GO:0003677">
    <property type="term" value="F:DNA binding"/>
    <property type="evidence" value="ECO:0007669"/>
    <property type="project" value="UniProtKB-UniRule"/>
</dbReference>
<reference evidence="12 13" key="1">
    <citation type="submission" date="2018-11" db="EMBL/GenBank/DDBJ databases">
        <title>Haplotype-resolved cattle genomes.</title>
        <authorList>
            <person name="Low W.Y."/>
            <person name="Tearle R."/>
            <person name="Bickhart D.M."/>
            <person name="Rosen B.D."/>
            <person name="Koren S."/>
            <person name="Rhie A."/>
            <person name="Hiendleder S."/>
            <person name="Phillippy A.M."/>
            <person name="Smith T.P.L."/>
            <person name="Williams J.L."/>
        </authorList>
    </citation>
    <scope>NUCLEOTIDE SEQUENCE [LARGE SCALE GENOMIC DNA]</scope>
</reference>
<dbReference type="GO" id="GO:0030695">
    <property type="term" value="F:GTPase regulator activity"/>
    <property type="evidence" value="ECO:0007669"/>
    <property type="project" value="InterPro"/>
</dbReference>
<evidence type="ECO:0000313" key="12">
    <source>
        <dbReference type="Ensembl" id="ENSBIXP00005018690.1"/>
    </source>
</evidence>
<dbReference type="PROSITE" id="PS00027">
    <property type="entry name" value="HOMEOBOX_1"/>
    <property type="match status" value="1"/>
</dbReference>
<evidence type="ECO:0000256" key="3">
    <source>
        <dbReference type="ARBA" id="ARBA00023015"/>
    </source>
</evidence>
<evidence type="ECO:0000256" key="8">
    <source>
        <dbReference type="PROSITE-ProRule" id="PRU00108"/>
    </source>
</evidence>
<feature type="compositionally biased region" description="Basic and acidic residues" evidence="9">
    <location>
        <begin position="13"/>
        <end position="24"/>
    </location>
</feature>
<dbReference type="Pfam" id="PF05920">
    <property type="entry name" value="Homeobox_KN"/>
    <property type="match status" value="1"/>
</dbReference>
<evidence type="ECO:0000256" key="5">
    <source>
        <dbReference type="ARBA" id="ARBA00023155"/>
    </source>
</evidence>
<dbReference type="InterPro" id="IPR005542">
    <property type="entry name" value="PBX_PBC_dom"/>
</dbReference>
<feature type="domain" description="Homeobox" evidence="10">
    <location>
        <begin position="301"/>
        <end position="364"/>
    </location>
</feature>
<dbReference type="SMART" id="SM00390">
    <property type="entry name" value="GoLoco"/>
    <property type="match status" value="1"/>
</dbReference>
<evidence type="ECO:0000256" key="6">
    <source>
        <dbReference type="ARBA" id="ARBA00023163"/>
    </source>
</evidence>
<feature type="compositionally biased region" description="Low complexity" evidence="9">
    <location>
        <begin position="26"/>
        <end position="36"/>
    </location>
</feature>
<dbReference type="GO" id="GO:0000981">
    <property type="term" value="F:DNA-binding transcription factor activity, RNA polymerase II-specific"/>
    <property type="evidence" value="ECO:0007669"/>
    <property type="project" value="InterPro"/>
</dbReference>
<dbReference type="PROSITE" id="PS51978">
    <property type="entry name" value="PBC"/>
    <property type="match status" value="1"/>
</dbReference>
<dbReference type="InterPro" id="IPR050224">
    <property type="entry name" value="TALE_homeobox"/>
</dbReference>
<keyword evidence="7 8" id="KW-0539">Nucleus</keyword>
<feature type="region of interest" description="Disordered" evidence="9">
    <location>
        <begin position="550"/>
        <end position="569"/>
    </location>
</feature>
<comment type="similarity">
    <text evidence="2">Belongs to the TALE/PBX homeobox family.</text>
</comment>
<organism evidence="12 13">
    <name type="scientific">Bos indicus x Bos taurus</name>
    <name type="common">Hybrid cattle</name>
    <dbReference type="NCBI Taxonomy" id="30522"/>
    <lineage>
        <taxon>Eukaryota</taxon>
        <taxon>Metazoa</taxon>
        <taxon>Chordata</taxon>
        <taxon>Craniata</taxon>
        <taxon>Vertebrata</taxon>
        <taxon>Euteleostomi</taxon>
        <taxon>Mammalia</taxon>
        <taxon>Eutheria</taxon>
        <taxon>Laurasiatheria</taxon>
        <taxon>Artiodactyla</taxon>
        <taxon>Ruminantia</taxon>
        <taxon>Pecora</taxon>
        <taxon>Bovidae</taxon>
        <taxon>Bovinae</taxon>
        <taxon>Bos</taxon>
    </lineage>
</organism>
<dbReference type="CDD" id="cd00086">
    <property type="entry name" value="homeodomain"/>
    <property type="match status" value="1"/>
</dbReference>
<dbReference type="FunFam" id="1.10.10.60:FF:000008">
    <property type="entry name" value="Pre-B-cell leukemia transcription factor 1"/>
    <property type="match status" value="1"/>
</dbReference>
<keyword evidence="4 8" id="KW-0238">DNA-binding</keyword>
<dbReference type="AlphaFoldDB" id="A0A4W2GKP7"/>
<gene>
    <name evidence="12" type="primary">GPSM3</name>
</gene>
<feature type="compositionally biased region" description="Pro residues" evidence="9">
    <location>
        <begin position="37"/>
        <end position="47"/>
    </location>
</feature>
<keyword evidence="3" id="KW-0805">Transcription regulation</keyword>
<feature type="domain" description="PBC" evidence="11">
    <location>
        <begin position="107"/>
        <end position="302"/>
    </location>
</feature>
<evidence type="ECO:0000313" key="13">
    <source>
        <dbReference type="Proteomes" id="UP000429181"/>
    </source>
</evidence>
<dbReference type="Pfam" id="PF03792">
    <property type="entry name" value="PBC"/>
    <property type="match status" value="1"/>
</dbReference>
<feature type="region of interest" description="Disordered" evidence="9">
    <location>
        <begin position="80"/>
        <end position="100"/>
    </location>
</feature>
<evidence type="ECO:0000259" key="11">
    <source>
        <dbReference type="PROSITE" id="PS51978"/>
    </source>
</evidence>
<dbReference type="InterPro" id="IPR017970">
    <property type="entry name" value="Homeobox_CS"/>
</dbReference>
<protein>
    <submittedName>
        <fullName evidence="12">G protein signaling modulator 3</fullName>
    </submittedName>
</protein>
<dbReference type="InterPro" id="IPR001356">
    <property type="entry name" value="HD"/>
</dbReference>
<dbReference type="SMART" id="SM00389">
    <property type="entry name" value="HOX"/>
    <property type="match status" value="1"/>
</dbReference>
<dbReference type="GO" id="GO:0005634">
    <property type="term" value="C:nucleus"/>
    <property type="evidence" value="ECO:0007669"/>
    <property type="project" value="UniProtKB-SubCell"/>
</dbReference>
<dbReference type="PANTHER" id="PTHR11850">
    <property type="entry name" value="HOMEOBOX PROTEIN TRANSCRIPTION FACTORS"/>
    <property type="match status" value="1"/>
</dbReference>
<evidence type="ECO:0000256" key="1">
    <source>
        <dbReference type="ARBA" id="ARBA00004123"/>
    </source>
</evidence>
<feature type="region of interest" description="Disordered" evidence="9">
    <location>
        <begin position="385"/>
        <end position="404"/>
    </location>
</feature>
<dbReference type="PROSITE" id="PS50877">
    <property type="entry name" value="GOLOCO"/>
    <property type="match status" value="1"/>
</dbReference>
<sequence length="740" mass="81475">MEAERPQEEEDGEQHQGPHQDEHGWPPASSSTRPWRSAPPSPPPPGTRPTALGPRSASLLSLQTELLLDLVAEAQSRRLEEQRATFHPPKNPLSLGRALPRPLEDREQLYSTILSHQQIMTITDQSLDEAQAKKHALNCHRMKPALFSVLCEIKEKTGLSIRSSQEEEPVDPQLMRLDNMLLAEGVAGPEKGGGSAAAAAAAAASGGGVSPDNSIEHSDYRSKLAQIRHIYHSELEKYEQACNEFTTHVMNLLREQSRTRPVAPKEMERMVSIIHRKFSAIQMQLKQSTCEAVMILRSRFLDARRKRRNFSKQATEVLNEYFYSHLSNPYPSEEAKEELAKKCGITVSQVSNWFGNKRIRYKKNIGKFQEEANIYAVKTAVSVTQGGHSRTSSPTPPSSAGSGGSFNLSGSGDMFLGMPGLNGDSYSASQVESLRHSMGPGGYGDNLGGGQMYSPREMRVSMPLKPLSSGDGGGEAFSLAALAPVLGFSKPHPSCLSLFFPGKWRLAGGCDPVLSDIPDRGTRERSFGHFQLILPLRATGVGAHKATLEEDTGIRRRPKHGRSTRQEKARWGRPLPGQILSVLGVPTTWQGRWGPLRGEWGLSTPFFFLFFLPLSLSQKHTHPIFQIFPLLSHKHTNNCSVSLSLSLCGLPHSYLPHPTYLLWDLWRRQPCPTRDAKNGDMASGQRTWATPPVPPHLLPLQTAFITSYAAHLKPIESLGGRECLTQISTSEGVSATLGNC</sequence>
<keyword evidence="6" id="KW-0804">Transcription</keyword>
<dbReference type="Gene3D" id="1.10.10.60">
    <property type="entry name" value="Homeodomain-like"/>
    <property type="match status" value="1"/>
</dbReference>
<evidence type="ECO:0000256" key="2">
    <source>
        <dbReference type="ARBA" id="ARBA00007601"/>
    </source>
</evidence>
<dbReference type="InterPro" id="IPR009057">
    <property type="entry name" value="Homeodomain-like_sf"/>
</dbReference>
<feature type="region of interest" description="Disordered" evidence="9">
    <location>
        <begin position="1"/>
        <end position="56"/>
    </location>
</feature>
<dbReference type="PROSITE" id="PS50071">
    <property type="entry name" value="HOMEOBOX_2"/>
    <property type="match status" value="1"/>
</dbReference>
<evidence type="ECO:0000256" key="4">
    <source>
        <dbReference type="ARBA" id="ARBA00023125"/>
    </source>
</evidence>
<evidence type="ECO:0000256" key="9">
    <source>
        <dbReference type="SAM" id="MobiDB-lite"/>
    </source>
</evidence>
<dbReference type="InterPro" id="IPR003109">
    <property type="entry name" value="GoLoco_motif"/>
</dbReference>
<evidence type="ECO:0000259" key="10">
    <source>
        <dbReference type="PROSITE" id="PS50071"/>
    </source>
</evidence>
<feature type="DNA-binding region" description="Homeobox" evidence="8">
    <location>
        <begin position="303"/>
        <end position="365"/>
    </location>
</feature>
<reference evidence="12" key="2">
    <citation type="submission" date="2025-08" db="UniProtKB">
        <authorList>
            <consortium name="Ensembl"/>
        </authorList>
    </citation>
    <scope>IDENTIFICATION</scope>
</reference>